<evidence type="ECO:0000313" key="5">
    <source>
        <dbReference type="Proteomes" id="UP000016637"/>
    </source>
</evidence>
<proteinExistence type="predicted"/>
<accession>U2QL24</accession>
<protein>
    <submittedName>
        <fullName evidence="4">Prepilin-type cleavage/methylation protein</fullName>
    </submittedName>
</protein>
<evidence type="ECO:0000256" key="3">
    <source>
        <dbReference type="SAM" id="Phobius"/>
    </source>
</evidence>
<dbReference type="EMBL" id="AWVP01000072">
    <property type="protein sequence ID" value="ERK57216.1"/>
    <property type="molecule type" value="Genomic_DNA"/>
</dbReference>
<keyword evidence="3" id="KW-0472">Membrane</keyword>
<dbReference type="RefSeq" id="WP_021752363.1">
    <property type="nucleotide sequence ID" value="NZ_KI271798.1"/>
</dbReference>
<evidence type="ECO:0000256" key="1">
    <source>
        <dbReference type="ARBA" id="ARBA00004241"/>
    </source>
</evidence>
<dbReference type="GO" id="GO:0009986">
    <property type="term" value="C:cell surface"/>
    <property type="evidence" value="ECO:0007669"/>
    <property type="project" value="UniProtKB-SubCell"/>
</dbReference>
<dbReference type="PATRIC" id="fig|1321820.3.peg.1147"/>
<keyword evidence="2" id="KW-0178">Competence</keyword>
<dbReference type="HOGENOM" id="CLU_1459334_0_0_9"/>
<gene>
    <name evidence="4" type="ORF">HMPREF1983_01183</name>
</gene>
<organism evidence="4 5">
    <name type="scientific">Gemella bergeri ATCC 700627</name>
    <dbReference type="NCBI Taxonomy" id="1321820"/>
    <lineage>
        <taxon>Bacteria</taxon>
        <taxon>Bacillati</taxon>
        <taxon>Bacillota</taxon>
        <taxon>Bacilli</taxon>
        <taxon>Bacillales</taxon>
        <taxon>Gemellaceae</taxon>
        <taxon>Gemella</taxon>
    </lineage>
</organism>
<comment type="subcellular location">
    <subcellularLocation>
        <location evidence="1">Cell surface</location>
    </subcellularLocation>
</comment>
<dbReference type="AlphaFoldDB" id="U2QL24"/>
<keyword evidence="3" id="KW-1133">Transmembrane helix</keyword>
<evidence type="ECO:0000313" key="4">
    <source>
        <dbReference type="EMBL" id="ERK57216.1"/>
    </source>
</evidence>
<evidence type="ECO:0000256" key="2">
    <source>
        <dbReference type="ARBA" id="ARBA00023287"/>
    </source>
</evidence>
<sequence length="167" mass="20026">MSKSKKEGFTLLELTISLFLLIIVTLLLMLILQTTLKTSKNFLDFTNYEYALAHKKIFQIYNSSEKVERESNYIIMKNKEKKEEVRLVFQGNKIYMEKQKNTNSYAGYILLLQKLKSYSIEQSDDRIKITIIDRENKKRILYLMLKNQRDDNKDEKEEDDEIEEEKF</sequence>
<feature type="transmembrane region" description="Helical" evidence="3">
    <location>
        <begin position="12"/>
        <end position="32"/>
    </location>
</feature>
<keyword evidence="3" id="KW-0812">Transmembrane</keyword>
<reference evidence="4 5" key="1">
    <citation type="submission" date="2013-08" db="EMBL/GenBank/DDBJ databases">
        <authorList>
            <person name="Weinstock G."/>
            <person name="Sodergren E."/>
            <person name="Wylie T."/>
            <person name="Fulton L."/>
            <person name="Fulton R."/>
            <person name="Fronick C."/>
            <person name="O'Laughlin M."/>
            <person name="Godfrey J."/>
            <person name="Miner T."/>
            <person name="Herter B."/>
            <person name="Appelbaum E."/>
            <person name="Cordes M."/>
            <person name="Lek S."/>
            <person name="Wollam A."/>
            <person name="Pepin K.H."/>
            <person name="Palsikar V.B."/>
            <person name="Mitreva M."/>
            <person name="Wilson R.K."/>
        </authorList>
    </citation>
    <scope>NUCLEOTIDE SEQUENCE [LARGE SCALE GENOMIC DNA]</scope>
    <source>
        <strain evidence="4 5">ATCC 700627</strain>
    </source>
</reference>
<name>U2QL24_9BACL</name>
<dbReference type="InterPro" id="IPR012902">
    <property type="entry name" value="N_methyl_site"/>
</dbReference>
<keyword evidence="5" id="KW-1185">Reference proteome</keyword>
<comment type="caution">
    <text evidence="4">The sequence shown here is derived from an EMBL/GenBank/DDBJ whole genome shotgun (WGS) entry which is preliminary data.</text>
</comment>
<dbReference type="eggNOG" id="ENOG5030510">
    <property type="taxonomic scope" value="Bacteria"/>
</dbReference>
<dbReference type="PROSITE" id="PS00409">
    <property type="entry name" value="PROKAR_NTER_METHYL"/>
    <property type="match status" value="1"/>
</dbReference>
<dbReference type="Proteomes" id="UP000016637">
    <property type="component" value="Unassembled WGS sequence"/>
</dbReference>
<dbReference type="GO" id="GO:0030420">
    <property type="term" value="P:establishment of competence for transformation"/>
    <property type="evidence" value="ECO:0007669"/>
    <property type="project" value="UniProtKB-KW"/>
</dbReference>